<proteinExistence type="predicted"/>
<keyword evidence="1" id="KW-1133">Transmembrane helix</keyword>
<evidence type="ECO:0000313" key="3">
    <source>
        <dbReference type="Proteomes" id="UP001461498"/>
    </source>
</evidence>
<evidence type="ECO:0000313" key="2">
    <source>
        <dbReference type="EMBL" id="KAK9505783.1"/>
    </source>
</evidence>
<protein>
    <submittedName>
        <fullName evidence="2">Uncharacterized protein</fullName>
    </submittedName>
</protein>
<dbReference type="AlphaFoldDB" id="A0AAW1D475"/>
<dbReference type="PROSITE" id="PS51257">
    <property type="entry name" value="PROKAR_LIPOPROTEIN"/>
    <property type="match status" value="1"/>
</dbReference>
<reference evidence="2 3" key="1">
    <citation type="submission" date="2022-12" db="EMBL/GenBank/DDBJ databases">
        <title>Chromosome-level genome assembly of true bugs.</title>
        <authorList>
            <person name="Ma L."/>
            <person name="Li H."/>
        </authorList>
    </citation>
    <scope>NUCLEOTIDE SEQUENCE [LARGE SCALE GENOMIC DNA]</scope>
    <source>
        <strain evidence="2">Lab_2022b</strain>
    </source>
</reference>
<name>A0AAW1D475_9HEMI</name>
<keyword evidence="1" id="KW-0812">Transmembrane</keyword>
<feature type="transmembrane region" description="Helical" evidence="1">
    <location>
        <begin position="12"/>
        <end position="37"/>
    </location>
</feature>
<comment type="caution">
    <text evidence="2">The sequence shown here is derived from an EMBL/GenBank/DDBJ whole genome shotgun (WGS) entry which is preliminary data.</text>
</comment>
<gene>
    <name evidence="2" type="ORF">O3M35_009767</name>
</gene>
<organism evidence="2 3">
    <name type="scientific">Rhynocoris fuscipes</name>
    <dbReference type="NCBI Taxonomy" id="488301"/>
    <lineage>
        <taxon>Eukaryota</taxon>
        <taxon>Metazoa</taxon>
        <taxon>Ecdysozoa</taxon>
        <taxon>Arthropoda</taxon>
        <taxon>Hexapoda</taxon>
        <taxon>Insecta</taxon>
        <taxon>Pterygota</taxon>
        <taxon>Neoptera</taxon>
        <taxon>Paraneoptera</taxon>
        <taxon>Hemiptera</taxon>
        <taxon>Heteroptera</taxon>
        <taxon>Panheteroptera</taxon>
        <taxon>Cimicomorpha</taxon>
        <taxon>Reduviidae</taxon>
        <taxon>Harpactorinae</taxon>
        <taxon>Harpactorini</taxon>
        <taxon>Rhynocoris</taxon>
    </lineage>
</organism>
<sequence>MDEFRLYMAGNALATVLSFCGCILYSSFGCVQFTFTFQMRAYLRVLRNHLENDGAKDSSIYQRHKLYIQYVCLYNK</sequence>
<dbReference type="Proteomes" id="UP001461498">
    <property type="component" value="Unassembled WGS sequence"/>
</dbReference>
<keyword evidence="3" id="KW-1185">Reference proteome</keyword>
<accession>A0AAW1D475</accession>
<evidence type="ECO:0000256" key="1">
    <source>
        <dbReference type="SAM" id="Phobius"/>
    </source>
</evidence>
<dbReference type="EMBL" id="JAPXFL010000006">
    <property type="protein sequence ID" value="KAK9505783.1"/>
    <property type="molecule type" value="Genomic_DNA"/>
</dbReference>
<keyword evidence="1" id="KW-0472">Membrane</keyword>